<evidence type="ECO:0000256" key="1">
    <source>
        <dbReference type="SAM" id="MobiDB-lite"/>
    </source>
</evidence>
<dbReference type="Proteomes" id="UP000604475">
    <property type="component" value="Unassembled WGS sequence"/>
</dbReference>
<reference evidence="2" key="1">
    <citation type="submission" date="2020-12" db="EMBL/GenBank/DDBJ databases">
        <title>Genomic characterization of non-nitrogen-fixing Frankia strains.</title>
        <authorList>
            <person name="Carlos-Shanley C."/>
            <person name="Guerra T."/>
            <person name="Hahn D."/>
        </authorList>
    </citation>
    <scope>NUCLEOTIDE SEQUENCE</scope>
    <source>
        <strain evidence="2">CN6</strain>
    </source>
</reference>
<evidence type="ECO:0000313" key="3">
    <source>
        <dbReference type="Proteomes" id="UP000604475"/>
    </source>
</evidence>
<organism evidence="2 3">
    <name type="scientific">Frankia nepalensis</name>
    <dbReference type="NCBI Taxonomy" id="1836974"/>
    <lineage>
        <taxon>Bacteria</taxon>
        <taxon>Bacillati</taxon>
        <taxon>Actinomycetota</taxon>
        <taxon>Actinomycetes</taxon>
        <taxon>Frankiales</taxon>
        <taxon>Frankiaceae</taxon>
        <taxon>Frankia</taxon>
    </lineage>
</organism>
<keyword evidence="2" id="KW-0808">Transferase</keyword>
<keyword evidence="3" id="KW-1185">Reference proteome</keyword>
<dbReference type="EMBL" id="JAEACQ010000165">
    <property type="protein sequence ID" value="MBL7627933.1"/>
    <property type="molecule type" value="Genomic_DNA"/>
</dbReference>
<dbReference type="InterPro" id="IPR014942">
    <property type="entry name" value="AbiEii"/>
</dbReference>
<protein>
    <submittedName>
        <fullName evidence="2">Nucleotidyl transferase AbiEii/AbiGii toxin family protein</fullName>
    </submittedName>
</protein>
<dbReference type="AlphaFoldDB" id="A0A937R928"/>
<feature type="region of interest" description="Disordered" evidence="1">
    <location>
        <begin position="122"/>
        <end position="147"/>
    </location>
</feature>
<gene>
    <name evidence="2" type="ORF">I7412_12250</name>
</gene>
<comment type="caution">
    <text evidence="2">The sequence shown here is derived from an EMBL/GenBank/DDBJ whole genome shotgun (WGS) entry which is preliminary data.</text>
</comment>
<evidence type="ECO:0000313" key="2">
    <source>
        <dbReference type="EMBL" id="MBL7627933.1"/>
    </source>
</evidence>
<dbReference type="Pfam" id="PF08843">
    <property type="entry name" value="AbiEii"/>
    <property type="match status" value="2"/>
</dbReference>
<dbReference type="RefSeq" id="WP_203000266.1">
    <property type="nucleotide sequence ID" value="NZ_JADWYU010000133.1"/>
</dbReference>
<accession>A0A937R928</accession>
<sequence length="288" mass="31574">MVVTGGPIARRAAVVHALRVLSASGWAEYLVLRGSVVLKAWLGELAREPADIDFVVTGGLGADGLPTWEVDEGALVAGVVAALTDDPVPGLRADQIEVDDINGYYGYYGYYGYPSGVPPRRSGTRISAPLPHGFQEERPEQQSGARRQPPVTRLLFPYGVGDERDVLQVDLAFGERMLEAPVVVEIPPLGTRMLAATPVLSLAWKVHWLLNDVPARGKDLYDAVLLAEHMPVPLARLCDLLVRLDDLEVVRMLRPNQVDWDRFRAQHPHIEGDARSWLNRLGAALADN</sequence>
<proteinExistence type="predicted"/>
<name>A0A937R928_9ACTN</name>
<dbReference type="GO" id="GO:0016740">
    <property type="term" value="F:transferase activity"/>
    <property type="evidence" value="ECO:0007669"/>
    <property type="project" value="UniProtKB-KW"/>
</dbReference>